<dbReference type="Pfam" id="PF17792">
    <property type="entry name" value="ThiD2"/>
    <property type="match status" value="1"/>
</dbReference>
<organism evidence="14 15">
    <name type="scientific">Termititenax aidoneus</name>
    <dbReference type="NCBI Taxonomy" id="2218524"/>
    <lineage>
        <taxon>Bacteria</taxon>
        <taxon>Bacillati</taxon>
        <taxon>Candidatus Margulisiibacteriota</taxon>
        <taxon>Candidatus Termititenacia</taxon>
        <taxon>Candidatus Termititenacales</taxon>
        <taxon>Candidatus Termititenacaceae</taxon>
        <taxon>Candidatus Termititenax</taxon>
    </lineage>
</organism>
<comment type="caution">
    <text evidence="9">Lacks conserved residue(s) required for the propagation of feature annotation.</text>
</comment>
<dbReference type="InterPro" id="IPR022998">
    <property type="entry name" value="ThiamineP_synth_TenI"/>
</dbReference>
<proteinExistence type="inferred from homology"/>
<feature type="domain" description="ThiD2" evidence="13">
    <location>
        <begin position="6"/>
        <end position="119"/>
    </location>
</feature>
<feature type="binding site" evidence="9">
    <location>
        <position position="189"/>
    </location>
    <ligand>
        <name>4-amino-2-methyl-5-(diphosphooxymethyl)pyrimidine</name>
        <dbReference type="ChEBI" id="CHEBI:57841"/>
    </ligand>
</feature>
<evidence type="ECO:0000259" key="13">
    <source>
        <dbReference type="Pfam" id="PF17792"/>
    </source>
</evidence>
<feature type="binding site" evidence="9">
    <location>
        <position position="227"/>
    </location>
    <ligand>
        <name>4-amino-2-methyl-5-(diphosphooxymethyl)pyrimidine</name>
        <dbReference type="ChEBI" id="CHEBI:57841"/>
    </ligand>
</feature>
<evidence type="ECO:0000256" key="8">
    <source>
        <dbReference type="ARBA" id="ARBA00047883"/>
    </source>
</evidence>
<feature type="binding site" evidence="9">
    <location>
        <position position="283"/>
    </location>
    <ligand>
        <name>2-[(2R,5Z)-2-carboxy-4-methylthiazol-5(2H)-ylidene]ethyl phosphate</name>
        <dbReference type="ChEBI" id="CHEBI:62899"/>
    </ligand>
</feature>
<dbReference type="CDD" id="cd00564">
    <property type="entry name" value="TMP_TenI"/>
    <property type="match status" value="1"/>
</dbReference>
<name>A0A388TC46_TERA1</name>
<gene>
    <name evidence="9 14" type="primary">thiE</name>
    <name evidence="14" type="ORF">NO1_0735</name>
</gene>
<feature type="binding site" evidence="9">
    <location>
        <position position="208"/>
    </location>
    <ligand>
        <name>Mg(2+)</name>
        <dbReference type="ChEBI" id="CHEBI:18420"/>
    </ligand>
</feature>
<dbReference type="HAMAP" id="MF_00097">
    <property type="entry name" value="TMP_synthase"/>
    <property type="match status" value="1"/>
</dbReference>
<comment type="catalytic activity">
    <reaction evidence="6 9 10">
        <text>4-methyl-5-(2-phosphooxyethyl)-thiazole + 4-amino-2-methyl-5-(diphosphooxymethyl)pyrimidine + H(+) = thiamine phosphate + diphosphate</text>
        <dbReference type="Rhea" id="RHEA:22328"/>
        <dbReference type="ChEBI" id="CHEBI:15378"/>
        <dbReference type="ChEBI" id="CHEBI:33019"/>
        <dbReference type="ChEBI" id="CHEBI:37575"/>
        <dbReference type="ChEBI" id="CHEBI:57841"/>
        <dbReference type="ChEBI" id="CHEBI:58296"/>
        <dbReference type="EC" id="2.5.1.3"/>
    </reaction>
</comment>
<feature type="domain" description="Thiamine phosphate synthase/TenI" evidence="12">
    <location>
        <begin position="142"/>
        <end position="305"/>
    </location>
</feature>
<dbReference type="InterPro" id="IPR036206">
    <property type="entry name" value="ThiamineP_synth_sf"/>
</dbReference>
<comment type="catalytic activity">
    <reaction evidence="7 9 10">
        <text>2-(2-carboxy-4-methylthiazol-5-yl)ethyl phosphate + 4-amino-2-methyl-5-(diphosphooxymethyl)pyrimidine + 2 H(+) = thiamine phosphate + CO2 + diphosphate</text>
        <dbReference type="Rhea" id="RHEA:47848"/>
        <dbReference type="ChEBI" id="CHEBI:15378"/>
        <dbReference type="ChEBI" id="CHEBI:16526"/>
        <dbReference type="ChEBI" id="CHEBI:33019"/>
        <dbReference type="ChEBI" id="CHEBI:37575"/>
        <dbReference type="ChEBI" id="CHEBI:57841"/>
        <dbReference type="ChEBI" id="CHEBI:62890"/>
        <dbReference type="EC" id="2.5.1.3"/>
    </reaction>
</comment>
<evidence type="ECO:0000259" key="12">
    <source>
        <dbReference type="Pfam" id="PF02581"/>
    </source>
</evidence>
<evidence type="ECO:0000256" key="1">
    <source>
        <dbReference type="ARBA" id="ARBA00005165"/>
    </source>
</evidence>
<dbReference type="GO" id="GO:0000287">
    <property type="term" value="F:magnesium ion binding"/>
    <property type="evidence" value="ECO:0007669"/>
    <property type="project" value="UniProtKB-UniRule"/>
</dbReference>
<evidence type="ECO:0000313" key="15">
    <source>
        <dbReference type="Proteomes" id="UP000269352"/>
    </source>
</evidence>
<sequence>MRETRRLLDANVNRAREGLRVLEDICRFILEDIQSTDKIKTIRHALKDLIGIPDGLLVASRGADEDVARERPVPRRADLRQIVAANAKRAAEALRVLEEFCAAGSAIKDQRYLVYDLEKIIRQKVILHQPFYRDVYVISDKPNVLIDAVKNGARIVQLRDKNSNTEIIYQKLLEIKILKKEYDFVLIVNDYPELAARADIDGAHVGQDIDAAAVRQIIGADKILGLTTHNIEQAQKAAELKVNYISAGPVWSTPTKPGRQPVGLEYVREVAANIDLPFVAIGGIDLNNVRDVLEAGADTIGVVRSAEQTAEYLRIIRR</sequence>
<evidence type="ECO:0000256" key="9">
    <source>
        <dbReference type="HAMAP-Rule" id="MF_00097"/>
    </source>
</evidence>
<evidence type="ECO:0000313" key="14">
    <source>
        <dbReference type="EMBL" id="GBR73335.1"/>
    </source>
</evidence>
<evidence type="ECO:0000256" key="6">
    <source>
        <dbReference type="ARBA" id="ARBA00047334"/>
    </source>
</evidence>
<dbReference type="InterPro" id="IPR013785">
    <property type="entry name" value="Aldolase_TIM"/>
</dbReference>
<feature type="binding site" evidence="9">
    <location>
        <position position="256"/>
    </location>
    <ligand>
        <name>4-amino-2-methyl-5-(diphosphooxymethyl)pyrimidine</name>
        <dbReference type="ChEBI" id="CHEBI:57841"/>
    </ligand>
</feature>
<dbReference type="AlphaFoldDB" id="A0A388TC46"/>
<comment type="cofactor">
    <cofactor evidence="9">
        <name>Mg(2+)</name>
        <dbReference type="ChEBI" id="CHEBI:18420"/>
    </cofactor>
    <text evidence="9">Binds 1 Mg(2+) ion per subunit.</text>
</comment>
<dbReference type="GO" id="GO:0009229">
    <property type="term" value="P:thiamine diphosphate biosynthetic process"/>
    <property type="evidence" value="ECO:0007669"/>
    <property type="project" value="UniProtKB-UniRule"/>
</dbReference>
<comment type="similarity">
    <text evidence="9 10">Belongs to the thiamine-phosphate synthase family.</text>
</comment>
<dbReference type="UniPathway" id="UPA00060">
    <property type="reaction ID" value="UER00141"/>
</dbReference>
<dbReference type="EMBL" id="BGZN01000009">
    <property type="protein sequence ID" value="GBR73335.1"/>
    <property type="molecule type" value="Genomic_DNA"/>
</dbReference>
<feature type="binding site" evidence="9">
    <location>
        <begin position="253"/>
        <end position="255"/>
    </location>
    <ligand>
        <name>2-[(2R,5Z)-2-carboxy-4-methylthiazol-5(2H)-ylidene]ethyl phosphate</name>
        <dbReference type="ChEBI" id="CHEBI:62899"/>
    </ligand>
</feature>
<feature type="binding site" evidence="9">
    <location>
        <position position="190"/>
    </location>
    <ligand>
        <name>Mg(2+)</name>
        <dbReference type="ChEBI" id="CHEBI:18420"/>
    </ligand>
</feature>
<comment type="caution">
    <text evidence="14">The sequence shown here is derived from an EMBL/GenBank/DDBJ whole genome shotgun (WGS) entry which is preliminary data.</text>
</comment>
<dbReference type="GO" id="GO:0009228">
    <property type="term" value="P:thiamine biosynthetic process"/>
    <property type="evidence" value="ECO:0007669"/>
    <property type="project" value="UniProtKB-KW"/>
</dbReference>
<accession>A0A388TC46</accession>
<dbReference type="InterPro" id="IPR041397">
    <property type="entry name" value="ThiD2"/>
</dbReference>
<evidence type="ECO:0000256" key="4">
    <source>
        <dbReference type="ARBA" id="ARBA00022842"/>
    </source>
</evidence>
<dbReference type="GO" id="GO:0004789">
    <property type="term" value="F:thiamine-phosphate diphosphorylase activity"/>
    <property type="evidence" value="ECO:0007669"/>
    <property type="project" value="UniProtKB-UniRule"/>
</dbReference>
<feature type="binding site" evidence="9">
    <location>
        <begin position="157"/>
        <end position="161"/>
    </location>
    <ligand>
        <name>4-amino-2-methyl-5-(diphosphooxymethyl)pyrimidine</name>
        <dbReference type="ChEBI" id="CHEBI:57841"/>
    </ligand>
</feature>
<dbReference type="Gene3D" id="3.20.20.70">
    <property type="entry name" value="Aldolase class I"/>
    <property type="match status" value="1"/>
</dbReference>
<dbReference type="NCBIfam" id="TIGR00693">
    <property type="entry name" value="thiE"/>
    <property type="match status" value="1"/>
</dbReference>
<keyword evidence="3 9" id="KW-0479">Metal-binding</keyword>
<protein>
    <recommendedName>
        <fullName evidence="9">Thiamine-phosphate synthase</fullName>
        <shortName evidence="9">TP synthase</shortName>
        <shortName evidence="9">TPS</shortName>
        <ecNumber evidence="9">2.5.1.3</ecNumber>
    </recommendedName>
    <alternativeName>
        <fullName evidence="9">Thiamine-phosphate pyrophosphorylase</fullName>
        <shortName evidence="9">TMP pyrophosphorylase</shortName>
        <shortName evidence="9">TMP-PPase</shortName>
    </alternativeName>
</protein>
<comment type="catalytic activity">
    <reaction evidence="8 9 10">
        <text>2-[(2R,5Z)-2-carboxy-4-methylthiazol-5(2H)-ylidene]ethyl phosphate + 4-amino-2-methyl-5-(diphosphooxymethyl)pyrimidine + 2 H(+) = thiamine phosphate + CO2 + diphosphate</text>
        <dbReference type="Rhea" id="RHEA:47844"/>
        <dbReference type="ChEBI" id="CHEBI:15378"/>
        <dbReference type="ChEBI" id="CHEBI:16526"/>
        <dbReference type="ChEBI" id="CHEBI:33019"/>
        <dbReference type="ChEBI" id="CHEBI:37575"/>
        <dbReference type="ChEBI" id="CHEBI:57841"/>
        <dbReference type="ChEBI" id="CHEBI:62899"/>
        <dbReference type="EC" id="2.5.1.3"/>
    </reaction>
</comment>
<keyword evidence="15" id="KW-1185">Reference proteome</keyword>
<dbReference type="SUPFAM" id="SSF51391">
    <property type="entry name" value="Thiamin phosphate synthase"/>
    <property type="match status" value="1"/>
</dbReference>
<keyword evidence="2 9" id="KW-0808">Transferase</keyword>
<keyword evidence="4 9" id="KW-0460">Magnesium</keyword>
<dbReference type="Pfam" id="PF02581">
    <property type="entry name" value="TMP-TENI"/>
    <property type="match status" value="1"/>
</dbReference>
<dbReference type="Proteomes" id="UP000269352">
    <property type="component" value="Unassembled WGS sequence"/>
</dbReference>
<dbReference type="PANTHER" id="PTHR20857">
    <property type="entry name" value="THIAMINE-PHOSPHATE PYROPHOSPHORYLASE"/>
    <property type="match status" value="1"/>
</dbReference>
<evidence type="ECO:0000256" key="7">
    <source>
        <dbReference type="ARBA" id="ARBA00047851"/>
    </source>
</evidence>
<evidence type="ECO:0000256" key="10">
    <source>
        <dbReference type="RuleBase" id="RU003826"/>
    </source>
</evidence>
<evidence type="ECO:0000256" key="5">
    <source>
        <dbReference type="ARBA" id="ARBA00022977"/>
    </source>
</evidence>
<evidence type="ECO:0000256" key="11">
    <source>
        <dbReference type="RuleBase" id="RU004253"/>
    </source>
</evidence>
<dbReference type="EC" id="2.5.1.3" evidence="9"/>
<reference evidence="14 15" key="1">
    <citation type="journal article" date="2019" name="ISME J.">
        <title>Genome analyses of uncultured TG2/ZB3 bacteria in 'Margulisbacteria' specifically attached to ectosymbiotic spirochetes of protists in the termite gut.</title>
        <authorList>
            <person name="Utami Y.D."/>
            <person name="Kuwahara H."/>
            <person name="Igai K."/>
            <person name="Murakami T."/>
            <person name="Sugaya K."/>
            <person name="Morikawa T."/>
            <person name="Nagura Y."/>
            <person name="Yuki M."/>
            <person name="Deevong P."/>
            <person name="Inoue T."/>
            <person name="Kihara K."/>
            <person name="Lo N."/>
            <person name="Yamada A."/>
            <person name="Ohkuma M."/>
            <person name="Hongoh Y."/>
        </authorList>
    </citation>
    <scope>NUCLEOTIDE SEQUENCE [LARGE SCALE GENOMIC DNA]</scope>
    <source>
        <strain evidence="14">NkOx7-01</strain>
    </source>
</reference>
<comment type="pathway">
    <text evidence="1 9 11">Cofactor biosynthesis; thiamine diphosphate biosynthesis; thiamine phosphate from 4-amino-2-methyl-5-diphosphomethylpyrimidine and 4-methyl-5-(2-phosphoethyl)-thiazole: step 1/1.</text>
</comment>
<comment type="function">
    <text evidence="9">Condenses 4-methyl-5-(beta-hydroxyethyl)thiazole monophosphate (THZ-P) and 2-methyl-4-amino-5-hydroxymethyl pyrimidine pyrophosphate (HMP-PP) to form thiamine monophosphate (TMP).</text>
</comment>
<dbReference type="InterPro" id="IPR034291">
    <property type="entry name" value="TMP_synthase"/>
</dbReference>
<keyword evidence="5 9" id="KW-0784">Thiamine biosynthesis</keyword>
<dbReference type="PANTHER" id="PTHR20857:SF15">
    <property type="entry name" value="THIAMINE-PHOSPHATE SYNTHASE"/>
    <property type="match status" value="1"/>
</dbReference>
<dbReference type="GO" id="GO:0005737">
    <property type="term" value="C:cytoplasm"/>
    <property type="evidence" value="ECO:0007669"/>
    <property type="project" value="TreeGrafter"/>
</dbReference>
<evidence type="ECO:0000256" key="3">
    <source>
        <dbReference type="ARBA" id="ARBA00022723"/>
    </source>
</evidence>
<evidence type="ECO:0000256" key="2">
    <source>
        <dbReference type="ARBA" id="ARBA00022679"/>
    </source>
</evidence>